<dbReference type="PANTHER" id="PTHR43252:SF2">
    <property type="entry name" value="TRANSCRIPTION REGULATOR, PADR-LIKE FAMILY"/>
    <property type="match status" value="1"/>
</dbReference>
<evidence type="ECO:0000313" key="2">
    <source>
        <dbReference type="EMBL" id="QIS06412.1"/>
    </source>
</evidence>
<proteinExistence type="predicted"/>
<gene>
    <name evidence="2" type="ORF">F5X71_32580</name>
</gene>
<dbReference type="EMBL" id="CP046171">
    <property type="protein sequence ID" value="QIS06412.1"/>
    <property type="molecule type" value="Genomic_DNA"/>
</dbReference>
<dbReference type="Proteomes" id="UP000501705">
    <property type="component" value="Chromosome"/>
</dbReference>
<sequence length="190" mass="20926">MAASRARRSPLALALLSLLNERPMHPYEMQVLIRDRHVGRVVRMRGGSVYDAVARLAAHGLIESTGSSRDGARPERTVFSITAAGRAELDSLLDEYLAEPVNEYPRFAAGLAHILNLAPDRAAALLARRAEVLRTGIDELDSALAVARSTDVPEIVLLETELERELRATELDWVLRTAKRIADGELPWAN</sequence>
<dbReference type="InterPro" id="IPR036388">
    <property type="entry name" value="WH-like_DNA-bd_sf"/>
</dbReference>
<protein>
    <submittedName>
        <fullName evidence="2">PadR family transcriptional regulator</fullName>
    </submittedName>
</protein>
<dbReference type="InterPro" id="IPR036390">
    <property type="entry name" value="WH_DNA-bd_sf"/>
</dbReference>
<feature type="domain" description="Transcription regulator PadR N-terminal" evidence="1">
    <location>
        <begin position="15"/>
        <end position="90"/>
    </location>
</feature>
<evidence type="ECO:0000259" key="1">
    <source>
        <dbReference type="Pfam" id="PF03551"/>
    </source>
</evidence>
<dbReference type="PANTHER" id="PTHR43252">
    <property type="entry name" value="TRANSCRIPTIONAL REGULATOR YQJI"/>
    <property type="match status" value="1"/>
</dbReference>
<name>A0A6G9XZN8_NOCBR</name>
<dbReference type="InterPro" id="IPR005149">
    <property type="entry name" value="Tscrpt_reg_PadR_N"/>
</dbReference>
<reference evidence="2 3" key="1">
    <citation type="journal article" date="2019" name="ACS Chem. Biol.">
        <title>Identification and Mobilization of a Cryptic Antibiotic Biosynthesis Gene Locus from a Human-Pathogenic Nocardia Isolate.</title>
        <authorList>
            <person name="Herisse M."/>
            <person name="Ishida K."/>
            <person name="Porter J.L."/>
            <person name="Howden B."/>
            <person name="Hertweck C."/>
            <person name="Stinear T.P."/>
            <person name="Pidot S.J."/>
        </authorList>
    </citation>
    <scope>NUCLEOTIDE SEQUENCE [LARGE SCALE GENOMIC DNA]</scope>
    <source>
        <strain evidence="2 3">AUSMDU00024985</strain>
    </source>
</reference>
<dbReference type="Gene3D" id="1.10.10.10">
    <property type="entry name" value="Winged helix-like DNA-binding domain superfamily/Winged helix DNA-binding domain"/>
    <property type="match status" value="1"/>
</dbReference>
<evidence type="ECO:0000313" key="3">
    <source>
        <dbReference type="Proteomes" id="UP000501705"/>
    </source>
</evidence>
<accession>A0A6G9XZN8</accession>
<dbReference type="RefSeq" id="WP_167465442.1">
    <property type="nucleotide sequence ID" value="NZ_CP046171.1"/>
</dbReference>
<organism evidence="2 3">
    <name type="scientific">Nocardia brasiliensis</name>
    <dbReference type="NCBI Taxonomy" id="37326"/>
    <lineage>
        <taxon>Bacteria</taxon>
        <taxon>Bacillati</taxon>
        <taxon>Actinomycetota</taxon>
        <taxon>Actinomycetes</taxon>
        <taxon>Mycobacteriales</taxon>
        <taxon>Nocardiaceae</taxon>
        <taxon>Nocardia</taxon>
    </lineage>
</organism>
<dbReference type="Pfam" id="PF03551">
    <property type="entry name" value="PadR"/>
    <property type="match status" value="1"/>
</dbReference>
<dbReference type="SUPFAM" id="SSF46785">
    <property type="entry name" value="Winged helix' DNA-binding domain"/>
    <property type="match status" value="1"/>
</dbReference>
<dbReference type="AlphaFoldDB" id="A0A6G9XZN8"/>